<dbReference type="AlphaFoldDB" id="A0A5C5WFI5"/>
<evidence type="ECO:0000256" key="1">
    <source>
        <dbReference type="SAM" id="MobiDB-lite"/>
    </source>
</evidence>
<reference evidence="2 3" key="1">
    <citation type="submission" date="2019-02" db="EMBL/GenBank/DDBJ databases">
        <title>Deep-cultivation of Planctomycetes and their phenomic and genomic characterization uncovers novel biology.</title>
        <authorList>
            <person name="Wiegand S."/>
            <person name="Jogler M."/>
            <person name="Boedeker C."/>
            <person name="Pinto D."/>
            <person name="Vollmers J."/>
            <person name="Rivas-Marin E."/>
            <person name="Kohn T."/>
            <person name="Peeters S.H."/>
            <person name="Heuer A."/>
            <person name="Rast P."/>
            <person name="Oberbeckmann S."/>
            <person name="Bunk B."/>
            <person name="Jeske O."/>
            <person name="Meyerdierks A."/>
            <person name="Storesund J.E."/>
            <person name="Kallscheuer N."/>
            <person name="Luecker S."/>
            <person name="Lage O.M."/>
            <person name="Pohl T."/>
            <person name="Merkel B.J."/>
            <person name="Hornburger P."/>
            <person name="Mueller R.-W."/>
            <person name="Bruemmer F."/>
            <person name="Labrenz M."/>
            <person name="Spormann A.M."/>
            <person name="Op Den Camp H."/>
            <person name="Overmann J."/>
            <person name="Amann R."/>
            <person name="Jetten M.S.M."/>
            <person name="Mascher T."/>
            <person name="Medema M.H."/>
            <person name="Devos D.P."/>
            <person name="Kaster A.-K."/>
            <person name="Ovreas L."/>
            <person name="Rohde M."/>
            <person name="Galperin M.Y."/>
            <person name="Jogler C."/>
        </authorList>
    </citation>
    <scope>NUCLEOTIDE SEQUENCE [LARGE SCALE GENOMIC DNA]</scope>
    <source>
        <strain evidence="2 3">Pla22</strain>
    </source>
</reference>
<dbReference type="EMBL" id="SJPI01000003">
    <property type="protein sequence ID" value="TWT49616.1"/>
    <property type="molecule type" value="Genomic_DNA"/>
</dbReference>
<feature type="compositionally biased region" description="Basic and acidic residues" evidence="1">
    <location>
        <begin position="84"/>
        <end position="102"/>
    </location>
</feature>
<dbReference type="RefSeq" id="WP_146517109.1">
    <property type="nucleotide sequence ID" value="NZ_SJPI01000003.1"/>
</dbReference>
<evidence type="ECO:0000313" key="2">
    <source>
        <dbReference type="EMBL" id="TWT49616.1"/>
    </source>
</evidence>
<feature type="compositionally biased region" description="Polar residues" evidence="1">
    <location>
        <begin position="172"/>
        <end position="183"/>
    </location>
</feature>
<comment type="caution">
    <text evidence="2">The sequence shown here is derived from an EMBL/GenBank/DDBJ whole genome shotgun (WGS) entry which is preliminary data.</text>
</comment>
<feature type="region of interest" description="Disordered" evidence="1">
    <location>
        <begin position="166"/>
        <end position="189"/>
    </location>
</feature>
<evidence type="ECO:0000313" key="3">
    <source>
        <dbReference type="Proteomes" id="UP000316598"/>
    </source>
</evidence>
<proteinExistence type="predicted"/>
<organism evidence="2 3">
    <name type="scientific">Rubripirellula amarantea</name>
    <dbReference type="NCBI Taxonomy" id="2527999"/>
    <lineage>
        <taxon>Bacteria</taxon>
        <taxon>Pseudomonadati</taxon>
        <taxon>Planctomycetota</taxon>
        <taxon>Planctomycetia</taxon>
        <taxon>Pirellulales</taxon>
        <taxon>Pirellulaceae</taxon>
        <taxon>Rubripirellula</taxon>
    </lineage>
</organism>
<accession>A0A5C5WFI5</accession>
<gene>
    <name evidence="2" type="ORF">Pla22_48130</name>
</gene>
<protein>
    <submittedName>
        <fullName evidence="2">Uncharacterized protein</fullName>
    </submittedName>
</protein>
<sequence length="436" mass="47702">MQNRIRTIHHRSTSRQVRGFVRVEQLESRSLLAGLINVGDSLLPLDTGPVVAVAAEVRHEVIQDNAANQGRDLSGVSDTDLENDICHHGDGEHDDEHSHGQDGECLEAELKNDQFSGTTTEPADRPDISVPPAIRSERGSEKEQQAPIEVKESSNWLSSFATSMDSGRSRLSFDSGQPSSASETRADRSSSFRYFVASNQAVHDPFKSLDAEPLMTDAVRNTFFAHSLLERSGLQLREGSAKSSTDSMNKESHVASNDARFAVSGREVASGETSDRNNDMTMMDENDVADQSAIAAAEEALRIADHALASSLLDPAAIDVAIAQEFVEQTGVAIAQTQGQPATIESRLASAPQGWQVGFFSVVSLVISVRTSPLSKKSQDTTTFRSMTRYVRSITEAPVRRKKSAIHYLLRGTRRLFYWSSKLKNVEVGKRGVRQC</sequence>
<feature type="region of interest" description="Disordered" evidence="1">
    <location>
        <begin position="66"/>
        <end position="102"/>
    </location>
</feature>
<name>A0A5C5WFI5_9BACT</name>
<keyword evidence="3" id="KW-1185">Reference proteome</keyword>
<dbReference type="Proteomes" id="UP000316598">
    <property type="component" value="Unassembled WGS sequence"/>
</dbReference>
<feature type="region of interest" description="Disordered" evidence="1">
    <location>
        <begin position="116"/>
        <end position="154"/>
    </location>
</feature>
<feature type="compositionally biased region" description="Basic and acidic residues" evidence="1">
    <location>
        <begin position="135"/>
        <end position="152"/>
    </location>
</feature>